<dbReference type="EMBL" id="WSFT01000021">
    <property type="protein sequence ID" value="MBS4537726.1"/>
    <property type="molecule type" value="Genomic_DNA"/>
</dbReference>
<gene>
    <name evidence="1" type="ORF">GOQ27_04585</name>
</gene>
<evidence type="ECO:0000313" key="1">
    <source>
        <dbReference type="EMBL" id="MBS4537726.1"/>
    </source>
</evidence>
<dbReference type="RefSeq" id="WP_203365656.1">
    <property type="nucleotide sequence ID" value="NZ_WSFT01000021.1"/>
</dbReference>
<evidence type="ECO:0000313" key="2">
    <source>
        <dbReference type="Proteomes" id="UP000724672"/>
    </source>
</evidence>
<accession>A0A942Z5R8</accession>
<name>A0A942Z5R8_9FIRM</name>
<proteinExistence type="predicted"/>
<organism evidence="1 2">
    <name type="scientific">Anaeromonas frigoriresistens</name>
    <dbReference type="NCBI Taxonomy" id="2683708"/>
    <lineage>
        <taxon>Bacteria</taxon>
        <taxon>Bacillati</taxon>
        <taxon>Bacillota</taxon>
        <taxon>Tissierellia</taxon>
        <taxon>Tissierellales</taxon>
        <taxon>Thermohalobacteraceae</taxon>
        <taxon>Anaeromonas</taxon>
    </lineage>
</organism>
<reference evidence="1" key="1">
    <citation type="submission" date="2019-12" db="EMBL/GenBank/DDBJ databases">
        <title>Clostridiaceae gen. nov. sp. nov., isolated from sediment in Xinjiang, China.</title>
        <authorList>
            <person name="Zhang R."/>
        </authorList>
    </citation>
    <scope>NUCLEOTIDE SEQUENCE</scope>
    <source>
        <strain evidence="1">D2Q-11</strain>
    </source>
</reference>
<protein>
    <submittedName>
        <fullName evidence="1">Uncharacterized protein</fullName>
    </submittedName>
</protein>
<dbReference type="Proteomes" id="UP000724672">
    <property type="component" value="Unassembled WGS sequence"/>
</dbReference>
<keyword evidence="2" id="KW-1185">Reference proteome</keyword>
<sequence>MKNVDKRNKLEEEIFSYKVSKDDKIFIFWEGKQVKILKGKESKKFLSKISTAGTIESQLIMAKVTGNFKRGNEKINKGR</sequence>
<comment type="caution">
    <text evidence="1">The sequence shown here is derived from an EMBL/GenBank/DDBJ whole genome shotgun (WGS) entry which is preliminary data.</text>
</comment>
<dbReference type="AlphaFoldDB" id="A0A942Z5R8"/>